<dbReference type="EMBL" id="BARU01025738">
    <property type="protein sequence ID" value="GAH69945.1"/>
    <property type="molecule type" value="Genomic_DNA"/>
</dbReference>
<comment type="caution">
    <text evidence="3">The sequence shown here is derived from an EMBL/GenBank/DDBJ whole genome shotgun (WGS) entry which is preliminary data.</text>
</comment>
<feature type="non-terminal residue" evidence="3">
    <location>
        <position position="1"/>
    </location>
</feature>
<evidence type="ECO:0000256" key="1">
    <source>
        <dbReference type="ARBA" id="ARBA00022676"/>
    </source>
</evidence>
<dbReference type="PANTHER" id="PTHR34106:SF5">
    <property type="entry name" value="GLYCOSIDASE"/>
    <property type="match status" value="1"/>
</dbReference>
<accession>X1IL09</accession>
<evidence type="ECO:0000256" key="2">
    <source>
        <dbReference type="ARBA" id="ARBA00022679"/>
    </source>
</evidence>
<keyword evidence="2" id="KW-0808">Transferase</keyword>
<dbReference type="Pfam" id="PF04041">
    <property type="entry name" value="Glyco_hydro_130"/>
    <property type="match status" value="1"/>
</dbReference>
<dbReference type="AlphaFoldDB" id="X1IL09"/>
<dbReference type="PANTHER" id="PTHR34106">
    <property type="entry name" value="GLYCOSIDASE"/>
    <property type="match status" value="1"/>
</dbReference>
<gene>
    <name evidence="3" type="ORF">S03H2_41432</name>
</gene>
<protein>
    <recommendedName>
        <fullName evidence="4">Glycosidase</fullName>
    </recommendedName>
</protein>
<proteinExistence type="predicted"/>
<dbReference type="InterPro" id="IPR007184">
    <property type="entry name" value="Mannoside_phosphorylase"/>
</dbReference>
<name>X1IL09_9ZZZZ</name>
<dbReference type="InterPro" id="IPR023296">
    <property type="entry name" value="Glyco_hydro_beta-prop_sf"/>
</dbReference>
<dbReference type="GO" id="GO:0016757">
    <property type="term" value="F:glycosyltransferase activity"/>
    <property type="evidence" value="ECO:0007669"/>
    <property type="project" value="UniProtKB-KW"/>
</dbReference>
<sequence>LYWRMDRPFTTNEQRSNIWSATSPDLIHWGNYRAVLASRPFNWDGWKIGAGAPPIRTDEGWLEIYHGVKNTAGGMVYRLGVVLLDLEDPSTVVRRADNYIMAPREDYERVGDVPNVCFINAAILEDDGTVRMYYGGADTVLCLATAKLDDLVDFALKY</sequence>
<dbReference type="Gene3D" id="2.115.10.20">
    <property type="entry name" value="Glycosyl hydrolase domain, family 43"/>
    <property type="match status" value="1"/>
</dbReference>
<keyword evidence="1" id="KW-0328">Glycosyltransferase</keyword>
<reference evidence="3" key="1">
    <citation type="journal article" date="2014" name="Front. Microbiol.">
        <title>High frequency of phylogenetically diverse reductive dehalogenase-homologous genes in deep subseafloor sedimentary metagenomes.</title>
        <authorList>
            <person name="Kawai M."/>
            <person name="Futagami T."/>
            <person name="Toyoda A."/>
            <person name="Takaki Y."/>
            <person name="Nishi S."/>
            <person name="Hori S."/>
            <person name="Arai W."/>
            <person name="Tsubouchi T."/>
            <person name="Morono Y."/>
            <person name="Uchiyama I."/>
            <person name="Ito T."/>
            <person name="Fujiyama A."/>
            <person name="Inagaki F."/>
            <person name="Takami H."/>
        </authorList>
    </citation>
    <scope>NUCLEOTIDE SEQUENCE</scope>
    <source>
        <strain evidence="3">Expedition CK06-06</strain>
    </source>
</reference>
<dbReference type="SUPFAM" id="SSF75005">
    <property type="entry name" value="Arabinanase/levansucrase/invertase"/>
    <property type="match status" value="1"/>
</dbReference>
<organism evidence="3">
    <name type="scientific">marine sediment metagenome</name>
    <dbReference type="NCBI Taxonomy" id="412755"/>
    <lineage>
        <taxon>unclassified sequences</taxon>
        <taxon>metagenomes</taxon>
        <taxon>ecological metagenomes</taxon>
    </lineage>
</organism>
<evidence type="ECO:0000313" key="3">
    <source>
        <dbReference type="EMBL" id="GAH69945.1"/>
    </source>
</evidence>
<evidence type="ECO:0008006" key="4">
    <source>
        <dbReference type="Google" id="ProtNLM"/>
    </source>
</evidence>